<gene>
    <name evidence="1" type="ORF">RM552_02640</name>
</gene>
<evidence type="ECO:0000313" key="2">
    <source>
        <dbReference type="Proteomes" id="UP001253545"/>
    </source>
</evidence>
<name>A0ABU2ZNA5_9ALTE</name>
<dbReference type="EMBL" id="JAVRHX010000001">
    <property type="protein sequence ID" value="MDT0593741.1"/>
    <property type="molecule type" value="Genomic_DNA"/>
</dbReference>
<keyword evidence="2" id="KW-1185">Reference proteome</keyword>
<dbReference type="Proteomes" id="UP001253545">
    <property type="component" value="Unassembled WGS sequence"/>
</dbReference>
<protein>
    <submittedName>
        <fullName evidence="1">Uncharacterized protein</fullName>
    </submittedName>
</protein>
<sequence length="54" mass="6299">MKITTAFQISALLRVFEGVEARFDEVKGNLPVFFLWLDIIWVSAVFDEEMFSEL</sequence>
<dbReference type="RefSeq" id="WP_311367244.1">
    <property type="nucleotide sequence ID" value="NZ_JAVRHX010000001.1"/>
</dbReference>
<reference evidence="1 2" key="1">
    <citation type="submission" date="2023-09" db="EMBL/GenBank/DDBJ databases">
        <authorList>
            <person name="Rey-Velasco X."/>
        </authorList>
    </citation>
    <scope>NUCLEOTIDE SEQUENCE [LARGE SCALE GENOMIC DNA]</scope>
    <source>
        <strain evidence="1 2">P117</strain>
    </source>
</reference>
<organism evidence="1 2">
    <name type="scientific">Glaciecola petra</name>
    <dbReference type="NCBI Taxonomy" id="3075602"/>
    <lineage>
        <taxon>Bacteria</taxon>
        <taxon>Pseudomonadati</taxon>
        <taxon>Pseudomonadota</taxon>
        <taxon>Gammaproteobacteria</taxon>
        <taxon>Alteromonadales</taxon>
        <taxon>Alteromonadaceae</taxon>
        <taxon>Glaciecola</taxon>
    </lineage>
</organism>
<evidence type="ECO:0000313" key="1">
    <source>
        <dbReference type="EMBL" id="MDT0593741.1"/>
    </source>
</evidence>
<comment type="caution">
    <text evidence="1">The sequence shown here is derived from an EMBL/GenBank/DDBJ whole genome shotgun (WGS) entry which is preliminary data.</text>
</comment>
<accession>A0ABU2ZNA5</accession>
<proteinExistence type="predicted"/>